<dbReference type="PANTHER" id="PTHR46743:SF2">
    <property type="entry name" value="TEICHOIC ACIDS EXPORT ATP-BINDING PROTEIN TAGH"/>
    <property type="match status" value="1"/>
</dbReference>
<dbReference type="GO" id="GO:0140359">
    <property type="term" value="F:ABC-type transporter activity"/>
    <property type="evidence" value="ECO:0007669"/>
    <property type="project" value="InterPro"/>
</dbReference>
<evidence type="ECO:0000313" key="7">
    <source>
        <dbReference type="EMBL" id="TNB94632.1"/>
    </source>
</evidence>
<evidence type="ECO:0000256" key="5">
    <source>
        <dbReference type="SAM" id="MobiDB-lite"/>
    </source>
</evidence>
<dbReference type="GO" id="GO:0016020">
    <property type="term" value="C:membrane"/>
    <property type="evidence" value="ECO:0007669"/>
    <property type="project" value="InterPro"/>
</dbReference>
<comment type="caution">
    <text evidence="7">The sequence shown here is derived from an EMBL/GenBank/DDBJ whole genome shotgun (WGS) entry which is preliminary data.</text>
</comment>
<gene>
    <name evidence="7" type="ORF">FHG55_16440</name>
</gene>
<evidence type="ECO:0000259" key="6">
    <source>
        <dbReference type="PROSITE" id="PS50893"/>
    </source>
</evidence>
<keyword evidence="3" id="KW-0547">Nucleotide-binding</keyword>
<dbReference type="Pfam" id="PF00005">
    <property type="entry name" value="ABC_tran"/>
    <property type="match status" value="1"/>
</dbReference>
<dbReference type="InterPro" id="IPR015860">
    <property type="entry name" value="ABC_transpr_TagH-like"/>
</dbReference>
<evidence type="ECO:0000256" key="2">
    <source>
        <dbReference type="ARBA" id="ARBA00022448"/>
    </source>
</evidence>
<dbReference type="InterPro" id="IPR003593">
    <property type="entry name" value="AAA+_ATPase"/>
</dbReference>
<accession>A0A5C4KXV5</accession>
<dbReference type="Gene3D" id="3.40.50.300">
    <property type="entry name" value="P-loop containing nucleotide triphosphate hydrolases"/>
    <property type="match status" value="1"/>
</dbReference>
<dbReference type="SUPFAM" id="SSF52540">
    <property type="entry name" value="P-loop containing nucleoside triphosphate hydrolases"/>
    <property type="match status" value="1"/>
</dbReference>
<keyword evidence="8" id="KW-1185">Reference proteome</keyword>
<dbReference type="PROSITE" id="PS00211">
    <property type="entry name" value="ABC_TRANSPORTER_1"/>
    <property type="match status" value="1"/>
</dbReference>
<dbReference type="InterPro" id="IPR027417">
    <property type="entry name" value="P-loop_NTPase"/>
</dbReference>
<sequence>MSSNDLAISVAGVSKVYHLYEKPQDRLKQILWKSTPDPKDEFWALRDINFEVKKGETVGIVGRNGSGKSTLLQIICGTLTPSYGQVTRQGRLSALLELGSGFNPEFTGRENVYLSASILGLSKEEVDNRFDKIAGFADIGQFIDSPVKHYSSGMFARLAFSVSVHVEPEILIVDEILAVGDAAFQRRCLSKFYEIRDRGCTILFVSHDQYQVKSVCERALFLKDGQQVMFGPAPKVIDQYMIEMEAQIAQNSATAVALTKAESNLPTEPDSSGHEPGDSNTTQKDSETADQLFKITDVRLIDSHGSLVDTVKTGDSVQICFDFKALVDNPPEQVSFVFNLYRHDDTYLCGATTLMDKIPAYKSSEAGTVTIDFPDFPLLSGQYKWRVAINDNVGFITYAEAKDSCSFRVEDDFKAVGMLSLPRRWSFQPHDLNSI</sequence>
<keyword evidence="2" id="KW-0813">Transport</keyword>
<dbReference type="InterPro" id="IPR003439">
    <property type="entry name" value="ABC_transporter-like_ATP-bd"/>
</dbReference>
<feature type="domain" description="ABC transporter" evidence="6">
    <location>
        <begin position="25"/>
        <end position="249"/>
    </location>
</feature>
<dbReference type="InterPro" id="IPR029439">
    <property type="entry name" value="Wzt_C"/>
</dbReference>
<dbReference type="SMART" id="SM00382">
    <property type="entry name" value="AAA"/>
    <property type="match status" value="1"/>
</dbReference>
<dbReference type="Gene3D" id="2.70.50.60">
    <property type="entry name" value="abc- transporter (atp binding component) like domain"/>
    <property type="match status" value="1"/>
</dbReference>
<organism evidence="7 8">
    <name type="scientific">Pseudomonas jessenii</name>
    <dbReference type="NCBI Taxonomy" id="77298"/>
    <lineage>
        <taxon>Bacteria</taxon>
        <taxon>Pseudomonadati</taxon>
        <taxon>Pseudomonadota</taxon>
        <taxon>Gammaproteobacteria</taxon>
        <taxon>Pseudomonadales</taxon>
        <taxon>Pseudomonadaceae</taxon>
        <taxon>Pseudomonas</taxon>
    </lineage>
</organism>
<dbReference type="GO" id="GO:0016887">
    <property type="term" value="F:ATP hydrolysis activity"/>
    <property type="evidence" value="ECO:0007669"/>
    <property type="project" value="InterPro"/>
</dbReference>
<dbReference type="AlphaFoldDB" id="A0A5C4KXV5"/>
<dbReference type="RefSeq" id="WP_003226871.1">
    <property type="nucleotide sequence ID" value="NZ_VDDB01000013.1"/>
</dbReference>
<evidence type="ECO:0000256" key="3">
    <source>
        <dbReference type="ARBA" id="ARBA00022741"/>
    </source>
</evidence>
<dbReference type="Proteomes" id="UP000306272">
    <property type="component" value="Unassembled WGS sequence"/>
</dbReference>
<proteinExistence type="inferred from homology"/>
<dbReference type="EMBL" id="VDDB01000013">
    <property type="protein sequence ID" value="TNB94632.1"/>
    <property type="molecule type" value="Genomic_DNA"/>
</dbReference>
<dbReference type="GO" id="GO:0005524">
    <property type="term" value="F:ATP binding"/>
    <property type="evidence" value="ECO:0007669"/>
    <property type="project" value="UniProtKB-KW"/>
</dbReference>
<keyword evidence="4 7" id="KW-0067">ATP-binding</keyword>
<dbReference type="Pfam" id="PF14524">
    <property type="entry name" value="Wzt_C"/>
    <property type="match status" value="1"/>
</dbReference>
<dbReference type="InterPro" id="IPR017871">
    <property type="entry name" value="ABC_transporter-like_CS"/>
</dbReference>
<comment type="similarity">
    <text evidence="1">Belongs to the ABC transporter superfamily.</text>
</comment>
<dbReference type="PANTHER" id="PTHR46743">
    <property type="entry name" value="TEICHOIC ACIDS EXPORT ATP-BINDING PROTEIN TAGH"/>
    <property type="match status" value="1"/>
</dbReference>
<evidence type="ECO:0000313" key="8">
    <source>
        <dbReference type="Proteomes" id="UP000306272"/>
    </source>
</evidence>
<protein>
    <submittedName>
        <fullName evidence="7">ABC transporter ATP-binding protein</fullName>
    </submittedName>
</protein>
<evidence type="ECO:0000256" key="4">
    <source>
        <dbReference type="ARBA" id="ARBA00022840"/>
    </source>
</evidence>
<dbReference type="CDD" id="cd10147">
    <property type="entry name" value="Wzt_C-like"/>
    <property type="match status" value="1"/>
</dbReference>
<feature type="region of interest" description="Disordered" evidence="5">
    <location>
        <begin position="262"/>
        <end position="287"/>
    </location>
</feature>
<name>A0A5C4KXV5_PSEJE</name>
<dbReference type="PROSITE" id="PS50893">
    <property type="entry name" value="ABC_TRANSPORTER_2"/>
    <property type="match status" value="1"/>
</dbReference>
<reference evidence="7" key="1">
    <citation type="submission" date="2019-06" db="EMBL/GenBank/DDBJ databases">
        <title>Pseudomonas-derived Butenolides : (Bio)synthesis of Styrolides.</title>
        <authorList>
            <person name="Klapper M."/>
            <person name="Chowdhury S."/>
            <person name="Stallforth P."/>
        </authorList>
    </citation>
    <scope>NUCLEOTIDE SEQUENCE [LARGE SCALE GENOMIC DNA]</scope>
    <source>
        <strain evidence="7">EC-S101</strain>
    </source>
</reference>
<dbReference type="InterPro" id="IPR050683">
    <property type="entry name" value="Bact_Polysacc_Export_ATP-bd"/>
</dbReference>
<evidence type="ECO:0000256" key="1">
    <source>
        <dbReference type="ARBA" id="ARBA00005417"/>
    </source>
</evidence>
<dbReference type="CDD" id="cd03220">
    <property type="entry name" value="ABC_KpsT_Wzt"/>
    <property type="match status" value="1"/>
</dbReference>